<accession>A0A061E803</accession>
<organism evidence="1 2">
    <name type="scientific">Theobroma cacao</name>
    <name type="common">Cacao</name>
    <name type="synonym">Cocoa</name>
    <dbReference type="NCBI Taxonomy" id="3641"/>
    <lineage>
        <taxon>Eukaryota</taxon>
        <taxon>Viridiplantae</taxon>
        <taxon>Streptophyta</taxon>
        <taxon>Embryophyta</taxon>
        <taxon>Tracheophyta</taxon>
        <taxon>Spermatophyta</taxon>
        <taxon>Magnoliopsida</taxon>
        <taxon>eudicotyledons</taxon>
        <taxon>Gunneridae</taxon>
        <taxon>Pentapetalae</taxon>
        <taxon>rosids</taxon>
        <taxon>malvids</taxon>
        <taxon>Malvales</taxon>
        <taxon>Malvaceae</taxon>
        <taxon>Byttnerioideae</taxon>
        <taxon>Theobroma</taxon>
    </lineage>
</organism>
<dbReference type="AlphaFoldDB" id="A0A061E803"/>
<dbReference type="Gramene" id="EOY00748">
    <property type="protein sequence ID" value="EOY00748"/>
    <property type="gene ID" value="TCM_010671"/>
</dbReference>
<dbReference type="InParanoid" id="A0A061E803"/>
<protein>
    <submittedName>
        <fullName evidence="1">Uncharacterized protein</fullName>
    </submittedName>
</protein>
<dbReference type="Proteomes" id="UP000026915">
    <property type="component" value="Chromosome 2"/>
</dbReference>
<evidence type="ECO:0000313" key="2">
    <source>
        <dbReference type="Proteomes" id="UP000026915"/>
    </source>
</evidence>
<evidence type="ECO:0000313" key="1">
    <source>
        <dbReference type="EMBL" id="EOY00748.1"/>
    </source>
</evidence>
<gene>
    <name evidence="1" type="ORF">TCM_010671</name>
</gene>
<keyword evidence="2" id="KW-1185">Reference proteome</keyword>
<sequence>MEDWYSRLHCHYFFLSFSLTSYAAHFPVSIRGQITEARLRDTRRDEDFNPEGQKRRSGV</sequence>
<dbReference type="EMBL" id="CM001880">
    <property type="protein sequence ID" value="EOY00748.1"/>
    <property type="molecule type" value="Genomic_DNA"/>
</dbReference>
<name>A0A061E803_THECC</name>
<proteinExistence type="predicted"/>
<dbReference type="HOGENOM" id="CLU_2965584_0_0_1"/>
<reference evidence="1 2" key="1">
    <citation type="journal article" date="2013" name="Genome Biol.">
        <title>The genome sequence of the most widely cultivated cacao type and its use to identify candidate genes regulating pod color.</title>
        <authorList>
            <person name="Motamayor J.C."/>
            <person name="Mockaitis K."/>
            <person name="Schmutz J."/>
            <person name="Haiminen N."/>
            <person name="Iii D.L."/>
            <person name="Cornejo O."/>
            <person name="Findley S.D."/>
            <person name="Zheng P."/>
            <person name="Utro F."/>
            <person name="Royaert S."/>
            <person name="Saski C."/>
            <person name="Jenkins J."/>
            <person name="Podicheti R."/>
            <person name="Zhao M."/>
            <person name="Scheffler B.E."/>
            <person name="Stack J.C."/>
            <person name="Feltus F.A."/>
            <person name="Mustiga G.M."/>
            <person name="Amores F."/>
            <person name="Phillips W."/>
            <person name="Marelli J.P."/>
            <person name="May G.D."/>
            <person name="Shapiro H."/>
            <person name="Ma J."/>
            <person name="Bustamante C.D."/>
            <person name="Schnell R.J."/>
            <person name="Main D."/>
            <person name="Gilbert D."/>
            <person name="Parida L."/>
            <person name="Kuhn D.N."/>
        </authorList>
    </citation>
    <scope>NUCLEOTIDE SEQUENCE [LARGE SCALE GENOMIC DNA]</scope>
    <source>
        <strain evidence="2">cv. Matina 1-6</strain>
    </source>
</reference>